<dbReference type="SUPFAM" id="SSF51735">
    <property type="entry name" value="NAD(P)-binding Rossmann-fold domains"/>
    <property type="match status" value="1"/>
</dbReference>
<evidence type="ECO:0008006" key="8">
    <source>
        <dbReference type="Google" id="ProtNLM"/>
    </source>
</evidence>
<dbReference type="InterPro" id="IPR006140">
    <property type="entry name" value="D-isomer_DH_NAD-bd"/>
</dbReference>
<sequence length="336" mass="36358">MRVLYTDPAWAIAGRDRPDPALAWVEREVFGPEVELDLGLYDDGYVTSGDAFLAYAEGADALVVYRCQVTPELLAVVKPSCRVIARSGVGLDNLNIPSLVEWGVYGFHVPDYCGDEVTTHTAALLLALERGVCVQDRLVKSRQWGIHAGGVPRRVAERSVGIVGFGRIGRASARKLQPFYDRVHAYDPYVAADVMAGHGVRHAGSLHDLLATVDAVVLHAELTDETDHLIDERALAAVKPGCLLVNTARGRLVDPGAVRGALDDGRLAGFASDVFSPEDPNRSAVTRELLTRDNVIVSSHRAFLSEESELSLRRRVAAGVRTVLVEDVPPIDGRVA</sequence>
<dbReference type="CDD" id="cd05299">
    <property type="entry name" value="CtBP_dh"/>
    <property type="match status" value="1"/>
</dbReference>
<gene>
    <name evidence="6" type="ORF">GCM10010151_10640</name>
</gene>
<dbReference type="Proteomes" id="UP001501822">
    <property type="component" value="Unassembled WGS sequence"/>
</dbReference>
<feature type="domain" description="D-isomer specific 2-hydroxyacid dehydrogenase NAD-binding" evidence="5">
    <location>
        <begin position="123"/>
        <end position="302"/>
    </location>
</feature>
<dbReference type="Gene3D" id="3.40.50.720">
    <property type="entry name" value="NAD(P)-binding Rossmann-like Domain"/>
    <property type="match status" value="2"/>
</dbReference>
<organism evidence="6 7">
    <name type="scientific">Actinoallomurus spadix</name>
    <dbReference type="NCBI Taxonomy" id="79912"/>
    <lineage>
        <taxon>Bacteria</taxon>
        <taxon>Bacillati</taxon>
        <taxon>Actinomycetota</taxon>
        <taxon>Actinomycetes</taxon>
        <taxon>Streptosporangiales</taxon>
        <taxon>Thermomonosporaceae</taxon>
        <taxon>Actinoallomurus</taxon>
    </lineage>
</organism>
<dbReference type="RefSeq" id="WP_252799664.1">
    <property type="nucleotide sequence ID" value="NZ_BAAABM010000007.1"/>
</dbReference>
<evidence type="ECO:0000256" key="2">
    <source>
        <dbReference type="ARBA" id="ARBA00023002"/>
    </source>
</evidence>
<dbReference type="InterPro" id="IPR050223">
    <property type="entry name" value="D-isomer_2-hydroxyacid_DH"/>
</dbReference>
<dbReference type="InterPro" id="IPR043322">
    <property type="entry name" value="CtBP"/>
</dbReference>
<dbReference type="PROSITE" id="PS00065">
    <property type="entry name" value="D_2_HYDROXYACID_DH_1"/>
    <property type="match status" value="1"/>
</dbReference>
<evidence type="ECO:0000259" key="4">
    <source>
        <dbReference type="Pfam" id="PF00389"/>
    </source>
</evidence>
<dbReference type="InterPro" id="IPR029752">
    <property type="entry name" value="D-isomer_DH_CS1"/>
</dbReference>
<evidence type="ECO:0000256" key="3">
    <source>
        <dbReference type="RuleBase" id="RU003719"/>
    </source>
</evidence>
<dbReference type="InterPro" id="IPR029753">
    <property type="entry name" value="D-isomer_DH_CS"/>
</dbReference>
<accession>A0ABN0W1F2</accession>
<evidence type="ECO:0000256" key="1">
    <source>
        <dbReference type="ARBA" id="ARBA00005854"/>
    </source>
</evidence>
<comment type="similarity">
    <text evidence="1 3">Belongs to the D-isomer specific 2-hydroxyacid dehydrogenase family.</text>
</comment>
<dbReference type="Pfam" id="PF00389">
    <property type="entry name" value="2-Hacid_dh"/>
    <property type="match status" value="1"/>
</dbReference>
<evidence type="ECO:0000313" key="6">
    <source>
        <dbReference type="EMBL" id="GAA0322693.1"/>
    </source>
</evidence>
<keyword evidence="2 3" id="KW-0560">Oxidoreductase</keyword>
<proteinExistence type="inferred from homology"/>
<dbReference type="PANTHER" id="PTHR10996:SF283">
    <property type="entry name" value="GLYOXYLATE_HYDROXYPYRUVATE REDUCTASE B"/>
    <property type="match status" value="1"/>
</dbReference>
<evidence type="ECO:0000259" key="5">
    <source>
        <dbReference type="Pfam" id="PF02826"/>
    </source>
</evidence>
<evidence type="ECO:0000313" key="7">
    <source>
        <dbReference type="Proteomes" id="UP001501822"/>
    </source>
</evidence>
<keyword evidence="7" id="KW-1185">Reference proteome</keyword>
<dbReference type="PANTHER" id="PTHR10996">
    <property type="entry name" value="2-HYDROXYACID DEHYDROGENASE-RELATED"/>
    <property type="match status" value="1"/>
</dbReference>
<reference evidence="6 7" key="1">
    <citation type="journal article" date="2019" name="Int. J. Syst. Evol. Microbiol.">
        <title>The Global Catalogue of Microorganisms (GCM) 10K type strain sequencing project: providing services to taxonomists for standard genome sequencing and annotation.</title>
        <authorList>
            <consortium name="The Broad Institute Genomics Platform"/>
            <consortium name="The Broad Institute Genome Sequencing Center for Infectious Disease"/>
            <person name="Wu L."/>
            <person name="Ma J."/>
        </authorList>
    </citation>
    <scope>NUCLEOTIDE SEQUENCE [LARGE SCALE GENOMIC DNA]</scope>
    <source>
        <strain evidence="6 7">JCM 3146</strain>
    </source>
</reference>
<comment type="caution">
    <text evidence="6">The sequence shown here is derived from an EMBL/GenBank/DDBJ whole genome shotgun (WGS) entry which is preliminary data.</text>
</comment>
<protein>
    <recommendedName>
        <fullName evidence="8">C-terminal binding protein</fullName>
    </recommendedName>
</protein>
<dbReference type="Pfam" id="PF02826">
    <property type="entry name" value="2-Hacid_dh_C"/>
    <property type="match status" value="1"/>
</dbReference>
<dbReference type="SUPFAM" id="SSF52283">
    <property type="entry name" value="Formate/glycerate dehydrogenase catalytic domain-like"/>
    <property type="match status" value="1"/>
</dbReference>
<dbReference type="InterPro" id="IPR006139">
    <property type="entry name" value="D-isomer_2_OHA_DH_cat_dom"/>
</dbReference>
<dbReference type="InterPro" id="IPR036291">
    <property type="entry name" value="NAD(P)-bd_dom_sf"/>
</dbReference>
<dbReference type="EMBL" id="BAAABM010000007">
    <property type="protein sequence ID" value="GAA0322693.1"/>
    <property type="molecule type" value="Genomic_DNA"/>
</dbReference>
<name>A0ABN0W1F2_9ACTN</name>
<feature type="domain" description="D-isomer specific 2-hydroxyacid dehydrogenase catalytic" evidence="4">
    <location>
        <begin position="49"/>
        <end position="326"/>
    </location>
</feature>
<dbReference type="PROSITE" id="PS00671">
    <property type="entry name" value="D_2_HYDROXYACID_DH_3"/>
    <property type="match status" value="1"/>
</dbReference>